<dbReference type="InterPro" id="IPR015500">
    <property type="entry name" value="Peptidase_S8_subtilisin-rel"/>
</dbReference>
<evidence type="ECO:0000256" key="7">
    <source>
        <dbReference type="ARBA" id="ARBA00030238"/>
    </source>
</evidence>
<evidence type="ECO:0000313" key="14">
    <source>
        <dbReference type="Proteomes" id="UP001501578"/>
    </source>
</evidence>
<dbReference type="InterPro" id="IPR024361">
    <property type="entry name" value="BACON"/>
</dbReference>
<dbReference type="Pfam" id="PF11721">
    <property type="entry name" value="Malectin"/>
    <property type="match status" value="1"/>
</dbReference>
<dbReference type="Proteomes" id="UP001501578">
    <property type="component" value="Unassembled WGS sequence"/>
</dbReference>
<evidence type="ECO:0000256" key="5">
    <source>
        <dbReference type="ARBA" id="ARBA00022801"/>
    </source>
</evidence>
<feature type="signal peptide" evidence="9">
    <location>
        <begin position="1"/>
        <end position="30"/>
    </location>
</feature>
<dbReference type="Gene3D" id="2.60.40.1120">
    <property type="entry name" value="Carboxypeptidase-like, regulatory domain"/>
    <property type="match status" value="3"/>
</dbReference>
<dbReference type="InterPro" id="IPR036852">
    <property type="entry name" value="Peptidase_S8/S53_dom_sf"/>
</dbReference>
<dbReference type="InterPro" id="IPR008969">
    <property type="entry name" value="CarboxyPept-like_regulatory"/>
</dbReference>
<evidence type="ECO:0000259" key="10">
    <source>
        <dbReference type="Pfam" id="PF00082"/>
    </source>
</evidence>
<dbReference type="PROSITE" id="PS00138">
    <property type="entry name" value="SUBTILASE_SER"/>
    <property type="match status" value="1"/>
</dbReference>
<evidence type="ECO:0000313" key="13">
    <source>
        <dbReference type="EMBL" id="GAA0938839.1"/>
    </source>
</evidence>
<evidence type="ECO:0000256" key="3">
    <source>
        <dbReference type="ARBA" id="ARBA00012595"/>
    </source>
</evidence>
<dbReference type="EC" id="3.2.1.1" evidence="3"/>
<feature type="domain" description="Malectin" evidence="11">
    <location>
        <begin position="1007"/>
        <end position="1152"/>
    </location>
</feature>
<dbReference type="SUPFAM" id="SSF49785">
    <property type="entry name" value="Galactose-binding domain-like"/>
    <property type="match status" value="1"/>
</dbReference>
<dbReference type="InterPro" id="IPR013784">
    <property type="entry name" value="Carb-bd-like_fold"/>
</dbReference>
<dbReference type="Gene3D" id="2.60.40.10">
    <property type="entry name" value="Immunoglobulins"/>
    <property type="match status" value="1"/>
</dbReference>
<feature type="domain" description="BACON" evidence="12">
    <location>
        <begin position="920"/>
        <end position="991"/>
    </location>
</feature>
<evidence type="ECO:0000259" key="12">
    <source>
        <dbReference type="Pfam" id="PF19190"/>
    </source>
</evidence>
<dbReference type="Pfam" id="PF19190">
    <property type="entry name" value="BACON_2"/>
    <property type="match status" value="1"/>
</dbReference>
<dbReference type="SUPFAM" id="SSF49452">
    <property type="entry name" value="Starch-binding domain-like"/>
    <property type="match status" value="2"/>
</dbReference>
<dbReference type="InterPro" id="IPR021720">
    <property type="entry name" value="Malectin_dom"/>
</dbReference>
<evidence type="ECO:0000256" key="9">
    <source>
        <dbReference type="SAM" id="SignalP"/>
    </source>
</evidence>
<feature type="active site" description="Charge relay system" evidence="8">
    <location>
        <position position="401"/>
    </location>
</feature>
<gene>
    <name evidence="13" type="ORF">GCM10009560_49030</name>
</gene>
<comment type="similarity">
    <text evidence="2 8">Belongs to the peptidase S8 family.</text>
</comment>
<dbReference type="PROSITE" id="PS51892">
    <property type="entry name" value="SUBTILASE"/>
    <property type="match status" value="1"/>
</dbReference>
<dbReference type="InterPro" id="IPR008979">
    <property type="entry name" value="Galactose-bd-like_sf"/>
</dbReference>
<feature type="active site" description="Charge relay system" evidence="8">
    <location>
        <position position="234"/>
    </location>
</feature>
<dbReference type="PANTHER" id="PTHR43806">
    <property type="entry name" value="PEPTIDASE S8"/>
    <property type="match status" value="1"/>
</dbReference>
<keyword evidence="14" id="KW-1185">Reference proteome</keyword>
<evidence type="ECO:0000256" key="4">
    <source>
        <dbReference type="ARBA" id="ARBA00022670"/>
    </source>
</evidence>
<keyword evidence="6 8" id="KW-0720">Serine protease</keyword>
<feature type="chain" id="PRO_5045115510" description="alpha-amylase" evidence="9">
    <location>
        <begin position="31"/>
        <end position="1162"/>
    </location>
</feature>
<dbReference type="Gene3D" id="3.40.50.200">
    <property type="entry name" value="Peptidase S8/S53 domain"/>
    <property type="match status" value="1"/>
</dbReference>
<dbReference type="InterPro" id="IPR013783">
    <property type="entry name" value="Ig-like_fold"/>
</dbReference>
<keyword evidence="4 8" id="KW-0645">Protease</keyword>
<sequence>MLHTPHRRRPLLVGVITALSLLVPTGVAQAAPVPEKIDQAVLTDLKGDDKATFWVRLKTEASLAGARRATSKETKAAEVFRAKTEHADSSQANLRKLLTSQRAEFTPFWIVNAVQVTTGGKLAKEIAALPEVDSLLPVRTYTLPTPEKGTAEARTAAVEWNVDRVGAPRVWEELGSRGEGIVVGHIDTGADLTHPDISAQYRGRAPDGGLSHDYNWFDPARICPSAAPCDNNGHGTHVMGTMVGANGIGVAPGARWIAAKGCETNSCSELSLIRAGEWIAAPTDVNGRNPRPDLAPDVVNNSWGGRGFDPWYKTIVESWIAAGIFPMFSNGNEGPGCNTSGSPGQYQISYSTGGFDINNALYNRSSKGTGENGEIKPNLSAPGVNVRSSVPGGYASFTGTSMASPHVAATVALLWSAAPSLEGDIAATRPLLDGTAIDVADTSCGGTAADNNVWGEGRLDALAAVRAAPRDGLGAAGGRVTSGGQPVEHAELTLTGPLRRTVFAGADGAFAVPRLLPGTYEVRAARYGYDTATASLTVTAGQTATADLTLTRQPMGTVTGTVTTAGTPEAGAAITASGTPVRAVTGADGRYSMTLPNGQYTLEVTPRSRCASAASLSLTVSGDQVKDVDLPLRTDSFGYSCSSGTLPYASGTTRLALTGDDEAEQVQLPFAFPFYGTPQARAWVTTNGYVSFAADRVTAATNGRLPNSAAPNNAAFAYWDDLLVDEEAGVYTATTGTAPRRSFVIEWRNVTFYSEAGQRISFAMVLGEDGSVSYRYRDVDSARDQGTSATVGVENARGDDALQYSNDEPALAEGQSLTFAATRHGLVTGTVSDANDNRPIAGATVKIGDAAVFTTTADGTFYGQVLAGDYAMEVSKEHYGTFTQQVTLTPGALTSASTSLITGAVSASTGEVAIVLPTGATRSRTVELTNLGSAAAYTLTGDADWITATPAAGDLARGQRVSVKITANSQGVQAGTARTGKLTVRSNSGRQPVLEIAVTVAVPKHQVALDAGGSKSSVDTQGDAWAADQKYRAGGHGWIANRNRTHATTRTIAGTAEQSLYRSAREDALEYRFDAVPNGTYTVELGFADTRSTGFGRRVFDVIIEGQLAVPALDLALEAGTFTAVDKQYTVKVTDGQLNVRLAKRTGDTIVNAIRISERPDK</sequence>
<evidence type="ECO:0000259" key="11">
    <source>
        <dbReference type="Pfam" id="PF11721"/>
    </source>
</evidence>
<keyword evidence="5 8" id="KW-0378">Hydrolase</keyword>
<dbReference type="Gene3D" id="2.60.120.430">
    <property type="entry name" value="Galactose-binding lectin"/>
    <property type="match status" value="1"/>
</dbReference>
<dbReference type="Pfam" id="PF13620">
    <property type="entry name" value="CarboxypepD_reg"/>
    <property type="match status" value="3"/>
</dbReference>
<dbReference type="SUPFAM" id="SSF49464">
    <property type="entry name" value="Carboxypeptidase regulatory domain-like"/>
    <property type="match status" value="1"/>
</dbReference>
<feature type="active site" description="Charge relay system" evidence="8">
    <location>
        <position position="187"/>
    </location>
</feature>
<evidence type="ECO:0000256" key="6">
    <source>
        <dbReference type="ARBA" id="ARBA00022825"/>
    </source>
</evidence>
<dbReference type="Pfam" id="PF00082">
    <property type="entry name" value="Peptidase_S8"/>
    <property type="match status" value="1"/>
</dbReference>
<dbReference type="EMBL" id="BAAAHQ010000025">
    <property type="protein sequence ID" value="GAA0938839.1"/>
    <property type="molecule type" value="Genomic_DNA"/>
</dbReference>
<dbReference type="SUPFAM" id="SSF52743">
    <property type="entry name" value="Subtilisin-like"/>
    <property type="match status" value="1"/>
</dbReference>
<keyword evidence="9" id="KW-0732">Signal</keyword>
<dbReference type="InterPro" id="IPR023828">
    <property type="entry name" value="Peptidase_S8_Ser-AS"/>
</dbReference>
<organism evidence="13 14">
    <name type="scientific">Nonomuraea longicatena</name>
    <dbReference type="NCBI Taxonomy" id="83682"/>
    <lineage>
        <taxon>Bacteria</taxon>
        <taxon>Bacillati</taxon>
        <taxon>Actinomycetota</taxon>
        <taxon>Actinomycetes</taxon>
        <taxon>Streptosporangiales</taxon>
        <taxon>Streptosporangiaceae</taxon>
        <taxon>Nonomuraea</taxon>
    </lineage>
</organism>
<proteinExistence type="inferred from homology"/>
<name>A0ABN1Q900_9ACTN</name>
<dbReference type="InterPro" id="IPR000209">
    <property type="entry name" value="Peptidase_S8/S53_dom"/>
</dbReference>
<protein>
    <recommendedName>
        <fullName evidence="3">alpha-amylase</fullName>
        <ecNumber evidence="3">3.2.1.1</ecNumber>
    </recommendedName>
    <alternativeName>
        <fullName evidence="7">1,4-alpha-D-glucan glucanohydrolase</fullName>
    </alternativeName>
</protein>
<dbReference type="PANTHER" id="PTHR43806:SF11">
    <property type="entry name" value="CEREVISIN-RELATED"/>
    <property type="match status" value="1"/>
</dbReference>
<evidence type="ECO:0000256" key="8">
    <source>
        <dbReference type="PROSITE-ProRule" id="PRU01240"/>
    </source>
</evidence>
<evidence type="ECO:0000256" key="2">
    <source>
        <dbReference type="ARBA" id="ARBA00011073"/>
    </source>
</evidence>
<comment type="caution">
    <text evidence="13">The sequence shown here is derived from an EMBL/GenBank/DDBJ whole genome shotgun (WGS) entry which is preliminary data.</text>
</comment>
<accession>A0ABN1Q900</accession>
<dbReference type="PRINTS" id="PR00723">
    <property type="entry name" value="SUBTILISIN"/>
</dbReference>
<feature type="domain" description="Peptidase S8/S53" evidence="10">
    <location>
        <begin position="178"/>
        <end position="424"/>
    </location>
</feature>
<reference evidence="13 14" key="1">
    <citation type="journal article" date="2019" name="Int. J. Syst. Evol. Microbiol.">
        <title>The Global Catalogue of Microorganisms (GCM) 10K type strain sequencing project: providing services to taxonomists for standard genome sequencing and annotation.</title>
        <authorList>
            <consortium name="The Broad Institute Genomics Platform"/>
            <consortium name="The Broad Institute Genome Sequencing Center for Infectious Disease"/>
            <person name="Wu L."/>
            <person name="Ma J."/>
        </authorList>
    </citation>
    <scope>NUCLEOTIDE SEQUENCE [LARGE SCALE GENOMIC DNA]</scope>
    <source>
        <strain evidence="13 14">JCM 11136</strain>
    </source>
</reference>
<dbReference type="InterPro" id="IPR050131">
    <property type="entry name" value="Peptidase_S8_subtilisin-like"/>
</dbReference>
<comment type="catalytic activity">
    <reaction evidence="1">
        <text>Endohydrolysis of (1-&gt;4)-alpha-D-glucosidic linkages in polysaccharides containing three or more (1-&gt;4)-alpha-linked D-glucose units.</text>
        <dbReference type="EC" id="3.2.1.1"/>
    </reaction>
</comment>
<evidence type="ECO:0000256" key="1">
    <source>
        <dbReference type="ARBA" id="ARBA00000548"/>
    </source>
</evidence>